<keyword evidence="4" id="KW-1185">Reference proteome</keyword>
<organism evidence="3 4">
    <name type="scientific">Favolaschia claudopus</name>
    <dbReference type="NCBI Taxonomy" id="2862362"/>
    <lineage>
        <taxon>Eukaryota</taxon>
        <taxon>Fungi</taxon>
        <taxon>Dikarya</taxon>
        <taxon>Basidiomycota</taxon>
        <taxon>Agaricomycotina</taxon>
        <taxon>Agaricomycetes</taxon>
        <taxon>Agaricomycetidae</taxon>
        <taxon>Agaricales</taxon>
        <taxon>Marasmiineae</taxon>
        <taxon>Mycenaceae</taxon>
        <taxon>Favolaschia</taxon>
    </lineage>
</organism>
<dbReference type="PANTHER" id="PTHR46082">
    <property type="entry name" value="ATP/GTP-BINDING PROTEIN-RELATED"/>
    <property type="match status" value="1"/>
</dbReference>
<dbReference type="InterPro" id="IPR053137">
    <property type="entry name" value="NLR-like"/>
</dbReference>
<dbReference type="Pfam" id="PF13424">
    <property type="entry name" value="TPR_12"/>
    <property type="match status" value="2"/>
</dbReference>
<feature type="non-terminal residue" evidence="3">
    <location>
        <position position="1"/>
    </location>
</feature>
<dbReference type="AlphaFoldDB" id="A0AAW0BPM7"/>
<dbReference type="Gene3D" id="3.40.50.300">
    <property type="entry name" value="P-loop containing nucleotide triphosphate hydrolases"/>
    <property type="match status" value="1"/>
</dbReference>
<protein>
    <submittedName>
        <fullName evidence="3">FabD/lysophospholipase-like protein</fullName>
    </submittedName>
</protein>
<dbReference type="PRINTS" id="PR00381">
    <property type="entry name" value="KINESINLIGHT"/>
</dbReference>
<gene>
    <name evidence="3" type="ORF">R3P38DRAFT_3518161</name>
</gene>
<evidence type="ECO:0000313" key="3">
    <source>
        <dbReference type="EMBL" id="KAK7028418.1"/>
    </source>
</evidence>
<comment type="caution">
    <text evidence="3">The sequence shown here is derived from an EMBL/GenBank/DDBJ whole genome shotgun (WGS) entry which is preliminary data.</text>
</comment>
<evidence type="ECO:0000256" key="1">
    <source>
        <dbReference type="SAM" id="Coils"/>
    </source>
</evidence>
<dbReference type="SUPFAM" id="SSF48452">
    <property type="entry name" value="TPR-like"/>
    <property type="match status" value="3"/>
</dbReference>
<accession>A0AAW0BPM7</accession>
<dbReference type="PANTHER" id="PTHR46082:SF6">
    <property type="entry name" value="AAA+ ATPASE DOMAIN-CONTAINING PROTEIN-RELATED"/>
    <property type="match status" value="1"/>
</dbReference>
<dbReference type="Pfam" id="PF00931">
    <property type="entry name" value="NB-ARC"/>
    <property type="match status" value="1"/>
</dbReference>
<feature type="domain" description="NB-ARC" evidence="2">
    <location>
        <begin position="58"/>
        <end position="217"/>
    </location>
</feature>
<proteinExistence type="predicted"/>
<dbReference type="Gene3D" id="1.25.40.10">
    <property type="entry name" value="Tetratricopeptide repeat domain"/>
    <property type="match status" value="2"/>
</dbReference>
<keyword evidence="1" id="KW-0175">Coiled coil</keyword>
<dbReference type="InterPro" id="IPR027417">
    <property type="entry name" value="P-loop_NTPase"/>
</dbReference>
<dbReference type="EMBL" id="JAWWNJ010000028">
    <property type="protein sequence ID" value="KAK7028418.1"/>
    <property type="molecule type" value="Genomic_DNA"/>
</dbReference>
<dbReference type="Proteomes" id="UP001362999">
    <property type="component" value="Unassembled WGS sequence"/>
</dbReference>
<evidence type="ECO:0000259" key="2">
    <source>
        <dbReference type="Pfam" id="PF00931"/>
    </source>
</evidence>
<evidence type="ECO:0000313" key="4">
    <source>
        <dbReference type="Proteomes" id="UP001362999"/>
    </source>
</evidence>
<dbReference type="GO" id="GO:0043531">
    <property type="term" value="F:ADP binding"/>
    <property type="evidence" value="ECO:0007669"/>
    <property type="project" value="InterPro"/>
</dbReference>
<feature type="coiled-coil region" evidence="1">
    <location>
        <begin position="665"/>
        <end position="727"/>
    </location>
</feature>
<sequence length="780" mass="87313">GQIKVDSVVWGQGPQVTFTSTSNNINFHGALPVGFKESVKTKNRKLCPLPVPSYTGRQDILEQMHQFFGRNQGSRHIFVLYGLGGSGKSQLALKFVQEAQANKRFTDIFFVDATSEQTAETDLKLLAPIGSEDTAQEGLQWLANQQTEWLLLFDNADDTQLDMGKFFPPCSFGNIIITTRNPEVCQHAELCPNGQVFRVSDLDVEDAKNLLLKLVGTKGKVPNKEDLATAIVQELHCFALAVAQAGGYIYTCGILTSYLALYESSRDKLLAQSEIQGQSQYALAVYATWDLSYKNLSSPAKTFLQICSELHHQNIREEIFQRATLSELELADSDLQEVVIELLTQIGGANKQWDSFCFNKVARELQSYSLIEFNHVDGSYNVHPLVQHWSAMSGPWKNRKQCVLGIIGLSVSWKFAIEDYRYRYQVIDHIMRNIKSSCYSIDDAIVKGIGLVLYDHGYYQDVSELGVTALEARKRRLGKEHPDTLLGMASLAVIYLEQGRWSEAEELEVVVLEARKRVLGNEHPDTLSSMANLAITYWNQGRWSESEELEVTVLAARKRVLGKEHPDTLTSMGNLASTYWNQGKLNNAEELGVAVLEASKRVLGKDHPHTLTSMANHATTYHAQGRLNEAEELHVAVLEARKRVLGKEHPETLRSMANLASTYQRQGKLNEAKELEVAVLEARKQVLGKEHPDTLKSMASLASTYHVQGKLNEAKELEVAVLEARKRVLGKEHPDTLVSMENLARTYADQGKSNEAEELQVEVAVLEARKQLLCEEHPDT</sequence>
<feature type="non-terminal residue" evidence="3">
    <location>
        <position position="780"/>
    </location>
</feature>
<name>A0AAW0BPM7_9AGAR</name>
<reference evidence="3 4" key="1">
    <citation type="journal article" date="2024" name="J Genomics">
        <title>Draft genome sequencing and assembly of Favolaschia claudopus CIRM-BRFM 2984 isolated from oak limbs.</title>
        <authorList>
            <person name="Navarro D."/>
            <person name="Drula E."/>
            <person name="Chaduli D."/>
            <person name="Cazenave R."/>
            <person name="Ahrendt S."/>
            <person name="Wang J."/>
            <person name="Lipzen A."/>
            <person name="Daum C."/>
            <person name="Barry K."/>
            <person name="Grigoriev I.V."/>
            <person name="Favel A."/>
            <person name="Rosso M.N."/>
            <person name="Martin F."/>
        </authorList>
    </citation>
    <scope>NUCLEOTIDE SEQUENCE [LARGE SCALE GENOMIC DNA]</scope>
    <source>
        <strain evidence="3 4">CIRM-BRFM 2984</strain>
    </source>
</reference>
<dbReference type="SUPFAM" id="SSF52540">
    <property type="entry name" value="P-loop containing nucleoside triphosphate hydrolases"/>
    <property type="match status" value="1"/>
</dbReference>
<dbReference type="Pfam" id="PF13374">
    <property type="entry name" value="TPR_10"/>
    <property type="match status" value="3"/>
</dbReference>
<dbReference type="InterPro" id="IPR002182">
    <property type="entry name" value="NB-ARC"/>
</dbReference>
<dbReference type="InterPro" id="IPR011990">
    <property type="entry name" value="TPR-like_helical_dom_sf"/>
</dbReference>